<sequence length="770" mass="83936">MANSLQVIALISGGKDSFFSILHCLQNGHQVVALGNLYPIPPASNHVVSNDEEDHDLNSFMYQTVGHTVIPCYEQALGIPLYREPIMGAAVQTGASYGFTNSSERERVDQNEDETESLLPLLKRIIKAHPKANALSTGAILSTYQRTRIESVALRLGLTPLSYLWQYPILPPGTQVSLLEDMDSIALDARIVKVASGGLDESFLWQNVASPVVMRRVEKAMKRFGSDGDGAALGEGGEFETLVVDGPGYLFRGRIVVEEGERRVVREGGGVAWLNFFGAKVIMKEESSRTEVRVPDLLELRFRKILAAVDEEDSLNSGDPIIRSTPTPFPPSSTRGVQQSSSRHLLHWTVAATQKSPAESISSQASGAISQIKNCLQLASLSPTSITSTVIILRYMKDFSSINTIYGSLFTAPNPPSRITISSGSLLPPNISIIIHLTIHKPPSTQKDYTGRALHVQSRSYWAPANIGPYSHATSVPLPLSPSTPDMTPTHVVRIAGQIPLVPQTMELPVQEMTEKAWFKKQAVLSLQHLIRIAQEMHVSWLTSCVAYIPHTTSSHLSVSAKHRILKQAWRLLHTKRNGEDDEGAQGEQERDLWEEKHYAGMELRGTGTAVTIVPDWEVVSVAGGIQGGGETVPPFWTAEVGELPRGASVEWAAGWGVVGGSVKISTHPYPTHTICHSVFNNGATILTIITIPHVPSLSIFKTHLQSALASLGVEDHEGTEQRSVASWIDISISGMRDRQGACGGEVPCWSIWGTGGRLSAVFVYDFGQW</sequence>
<dbReference type="Pfam" id="PF01042">
    <property type="entry name" value="Ribonuc_L-PSP"/>
    <property type="match status" value="1"/>
</dbReference>
<feature type="domain" description="Diphthamide synthase" evidence="7">
    <location>
        <begin position="110"/>
        <end position="262"/>
    </location>
</feature>
<proteinExistence type="predicted"/>
<dbReference type="SUPFAM" id="SSF55298">
    <property type="entry name" value="YjgF-like"/>
    <property type="match status" value="2"/>
</dbReference>
<dbReference type="SUPFAM" id="SSF52402">
    <property type="entry name" value="Adenine nucleotide alpha hydrolases-like"/>
    <property type="match status" value="1"/>
</dbReference>
<evidence type="ECO:0000256" key="1">
    <source>
        <dbReference type="ARBA" id="ARBA00012089"/>
    </source>
</evidence>
<dbReference type="PANTHER" id="PTHR12196">
    <property type="entry name" value="DOMAIN OF UNKNOWN FUNCTION 71 DUF71 -CONTAINING PROTEIN"/>
    <property type="match status" value="1"/>
</dbReference>
<evidence type="ECO:0000256" key="6">
    <source>
        <dbReference type="SAM" id="MobiDB-lite"/>
    </source>
</evidence>
<dbReference type="FunCoup" id="A0A218ZIK3">
    <property type="interactions" value="92"/>
</dbReference>
<dbReference type="EC" id="6.3.1.14" evidence="1"/>
<dbReference type="InterPro" id="IPR014729">
    <property type="entry name" value="Rossmann-like_a/b/a_fold"/>
</dbReference>
<dbReference type="Gene3D" id="3.30.1330.40">
    <property type="entry name" value="RutC-like"/>
    <property type="match status" value="2"/>
</dbReference>
<accession>A0A218ZIK3</accession>
<dbReference type="EMBL" id="MZNU01000003">
    <property type="protein sequence ID" value="OWP07490.1"/>
    <property type="molecule type" value="Genomic_DNA"/>
</dbReference>
<organism evidence="8 9">
    <name type="scientific">Diplocarpon coronariae</name>
    <dbReference type="NCBI Taxonomy" id="2795749"/>
    <lineage>
        <taxon>Eukaryota</taxon>
        <taxon>Fungi</taxon>
        <taxon>Dikarya</taxon>
        <taxon>Ascomycota</taxon>
        <taxon>Pezizomycotina</taxon>
        <taxon>Leotiomycetes</taxon>
        <taxon>Helotiales</taxon>
        <taxon>Drepanopezizaceae</taxon>
        <taxon>Diplocarpon</taxon>
    </lineage>
</organism>
<dbReference type="AlphaFoldDB" id="A0A218ZIK3"/>
<dbReference type="GO" id="GO:0017178">
    <property type="term" value="F:diphthine-ammonia ligase activity"/>
    <property type="evidence" value="ECO:0007669"/>
    <property type="project" value="UniProtKB-EC"/>
</dbReference>
<dbReference type="Gene3D" id="3.40.50.620">
    <property type="entry name" value="HUPs"/>
    <property type="match status" value="1"/>
</dbReference>
<dbReference type="GO" id="GO:0017183">
    <property type="term" value="P:protein histidyl modification to diphthamide"/>
    <property type="evidence" value="ECO:0007669"/>
    <property type="project" value="TreeGrafter"/>
</dbReference>
<dbReference type="InParanoid" id="A0A218ZIK3"/>
<comment type="catalytic activity">
    <reaction evidence="5">
        <text>diphthine-[translation elongation factor 2] + NH4(+) + ATP = diphthamide-[translation elongation factor 2] + AMP + diphosphate + H(+)</text>
        <dbReference type="Rhea" id="RHEA:19753"/>
        <dbReference type="Rhea" id="RHEA-COMP:10172"/>
        <dbReference type="Rhea" id="RHEA-COMP:10174"/>
        <dbReference type="ChEBI" id="CHEBI:15378"/>
        <dbReference type="ChEBI" id="CHEBI:16692"/>
        <dbReference type="ChEBI" id="CHEBI:28938"/>
        <dbReference type="ChEBI" id="CHEBI:30616"/>
        <dbReference type="ChEBI" id="CHEBI:33019"/>
        <dbReference type="ChEBI" id="CHEBI:82696"/>
        <dbReference type="ChEBI" id="CHEBI:456215"/>
        <dbReference type="EC" id="6.3.1.14"/>
    </reaction>
</comment>
<dbReference type="InterPro" id="IPR030662">
    <property type="entry name" value="DPH6/MJ0570"/>
</dbReference>
<dbReference type="OrthoDB" id="686384at2759"/>
<gene>
    <name evidence="8" type="ORF">B2J93_8942</name>
</gene>
<evidence type="ECO:0000256" key="5">
    <source>
        <dbReference type="ARBA" id="ARBA00048108"/>
    </source>
</evidence>
<evidence type="ECO:0000259" key="7">
    <source>
        <dbReference type="Pfam" id="PF01902"/>
    </source>
</evidence>
<protein>
    <recommendedName>
        <fullName evidence="2">Diphthine--ammonia ligase</fullName>
        <ecNumber evidence="1">6.3.1.14</ecNumber>
    </recommendedName>
    <alternativeName>
        <fullName evidence="3">Diphthamide synthase</fullName>
    </alternativeName>
    <alternativeName>
        <fullName evidence="4">Diphthamide synthetase</fullName>
    </alternativeName>
</protein>
<reference evidence="8 9" key="1">
    <citation type="submission" date="2017-04" db="EMBL/GenBank/DDBJ databases">
        <title>Draft genome sequence of Marssonina coronaria NL1: causal agent of apple blotch.</title>
        <authorList>
            <person name="Cheng Q."/>
        </authorList>
    </citation>
    <scope>NUCLEOTIDE SEQUENCE [LARGE SCALE GENOMIC DNA]</scope>
    <source>
        <strain evidence="8 9">NL1</strain>
    </source>
</reference>
<dbReference type="PANTHER" id="PTHR12196:SF2">
    <property type="entry name" value="DIPHTHINE--AMMONIA LIGASE"/>
    <property type="match status" value="1"/>
</dbReference>
<dbReference type="Gene3D" id="3.90.1490.10">
    <property type="entry name" value="putative n-type atp pyrophosphatase, domain 2"/>
    <property type="match status" value="1"/>
</dbReference>
<evidence type="ECO:0000256" key="4">
    <source>
        <dbReference type="ARBA" id="ARBA00031552"/>
    </source>
</evidence>
<feature type="region of interest" description="Disordered" evidence="6">
    <location>
        <begin position="317"/>
        <end position="336"/>
    </location>
</feature>
<comment type="caution">
    <text evidence="8">The sequence shown here is derived from an EMBL/GenBank/DDBJ whole genome shotgun (WGS) entry which is preliminary data.</text>
</comment>
<dbReference type="InterPro" id="IPR035959">
    <property type="entry name" value="RutC-like_sf"/>
</dbReference>
<dbReference type="Proteomes" id="UP000242519">
    <property type="component" value="Unassembled WGS sequence"/>
</dbReference>
<evidence type="ECO:0000313" key="8">
    <source>
        <dbReference type="EMBL" id="OWP07490.1"/>
    </source>
</evidence>
<dbReference type="NCBIfam" id="TIGR00290">
    <property type="entry name" value="MJ0570_dom"/>
    <property type="match status" value="1"/>
</dbReference>
<evidence type="ECO:0000256" key="2">
    <source>
        <dbReference type="ARBA" id="ARBA00018426"/>
    </source>
</evidence>
<dbReference type="STRING" id="503106.A0A218ZIK3"/>
<evidence type="ECO:0000256" key="3">
    <source>
        <dbReference type="ARBA" id="ARBA00029814"/>
    </source>
</evidence>
<keyword evidence="9" id="KW-1185">Reference proteome</keyword>
<dbReference type="Pfam" id="PF01902">
    <property type="entry name" value="Diphthami_syn_2"/>
    <property type="match status" value="1"/>
</dbReference>
<name>A0A218ZIK3_9HELO</name>
<dbReference type="InterPro" id="IPR002761">
    <property type="entry name" value="Diphthami_syn_dom"/>
</dbReference>
<dbReference type="InterPro" id="IPR006175">
    <property type="entry name" value="YjgF/YER057c/UK114"/>
</dbReference>
<dbReference type="CDD" id="cd01994">
    <property type="entry name" value="AANH_PF0828-like"/>
    <property type="match status" value="1"/>
</dbReference>
<dbReference type="CDD" id="cd06156">
    <property type="entry name" value="eu_AANH_C_2"/>
    <property type="match status" value="1"/>
</dbReference>
<evidence type="ECO:0000313" key="9">
    <source>
        <dbReference type="Proteomes" id="UP000242519"/>
    </source>
</evidence>